<reference evidence="2 3" key="1">
    <citation type="submission" date="2024-07" db="EMBL/GenBank/DDBJ databases">
        <title>Section-level genome sequencing and comparative genomics of Aspergillus sections Usti and Cavernicolus.</title>
        <authorList>
            <consortium name="Lawrence Berkeley National Laboratory"/>
            <person name="Nybo J.L."/>
            <person name="Vesth T.C."/>
            <person name="Theobald S."/>
            <person name="Frisvad J.C."/>
            <person name="Larsen T.O."/>
            <person name="Kjaerboelling I."/>
            <person name="Rothschild-Mancinelli K."/>
            <person name="Lyhne E.K."/>
            <person name="Kogle M.E."/>
            <person name="Barry K."/>
            <person name="Clum A."/>
            <person name="Na H."/>
            <person name="Ledsgaard L."/>
            <person name="Lin J."/>
            <person name="Lipzen A."/>
            <person name="Kuo A."/>
            <person name="Riley R."/>
            <person name="Mondo S."/>
            <person name="Labutti K."/>
            <person name="Haridas S."/>
            <person name="Pangalinan J."/>
            <person name="Salamov A.A."/>
            <person name="Simmons B.A."/>
            <person name="Magnuson J.K."/>
            <person name="Chen J."/>
            <person name="Drula E."/>
            <person name="Henrissat B."/>
            <person name="Wiebenga A."/>
            <person name="Lubbers R.J."/>
            <person name="Gomes A.C."/>
            <person name="Makela M.R."/>
            <person name="Stajich J."/>
            <person name="Grigoriev I.V."/>
            <person name="Mortensen U.H."/>
            <person name="De Vries R.P."/>
            <person name="Baker S.E."/>
            <person name="Andersen M.R."/>
        </authorList>
    </citation>
    <scope>NUCLEOTIDE SEQUENCE [LARGE SCALE GENOMIC DNA]</scope>
    <source>
        <strain evidence="2 3">CBS 209.92</strain>
    </source>
</reference>
<evidence type="ECO:0000313" key="3">
    <source>
        <dbReference type="Proteomes" id="UP001610563"/>
    </source>
</evidence>
<evidence type="ECO:0000313" key="2">
    <source>
        <dbReference type="EMBL" id="KAL2794914.1"/>
    </source>
</evidence>
<dbReference type="EMBL" id="JBFTWV010000040">
    <property type="protein sequence ID" value="KAL2794914.1"/>
    <property type="molecule type" value="Genomic_DNA"/>
</dbReference>
<feature type="compositionally biased region" description="Basic and acidic residues" evidence="1">
    <location>
        <begin position="72"/>
        <end position="91"/>
    </location>
</feature>
<keyword evidence="3" id="KW-1185">Reference proteome</keyword>
<sequence length="234" mass="25428">MPALSPDAHRILAQTSLPHPSQIVSCTLPLAMSWVRSILQCCGIDSSWAQPGSKAKRDLDALTDFDGEMPSYEEKGGDDKIDQGTEKKPIDPDSDSLSDQITVVCVEAQTAERTPINLDSDSLSDQRTVVRLEVQNTEQTQIKLGSSSLSGQVTGTERIDISVPDLHEDLQFCSTNALPVGPSGKLMAIFSWTKEVYPDSLKLVDVIPGSDKKSGFVEGIFLYEGSRVPMFIPS</sequence>
<protein>
    <submittedName>
        <fullName evidence="2">Uncharacterized protein</fullName>
    </submittedName>
</protein>
<feature type="region of interest" description="Disordered" evidence="1">
    <location>
        <begin position="66"/>
        <end position="96"/>
    </location>
</feature>
<dbReference type="Proteomes" id="UP001610563">
    <property type="component" value="Unassembled WGS sequence"/>
</dbReference>
<gene>
    <name evidence="2" type="ORF">BJX66DRAFT_187524</name>
</gene>
<name>A0ABR4G7C0_9EURO</name>
<accession>A0ABR4G7C0</accession>
<organism evidence="2 3">
    <name type="scientific">Aspergillus keveii</name>
    <dbReference type="NCBI Taxonomy" id="714993"/>
    <lineage>
        <taxon>Eukaryota</taxon>
        <taxon>Fungi</taxon>
        <taxon>Dikarya</taxon>
        <taxon>Ascomycota</taxon>
        <taxon>Pezizomycotina</taxon>
        <taxon>Eurotiomycetes</taxon>
        <taxon>Eurotiomycetidae</taxon>
        <taxon>Eurotiales</taxon>
        <taxon>Aspergillaceae</taxon>
        <taxon>Aspergillus</taxon>
        <taxon>Aspergillus subgen. Nidulantes</taxon>
    </lineage>
</organism>
<comment type="caution">
    <text evidence="2">The sequence shown here is derived from an EMBL/GenBank/DDBJ whole genome shotgun (WGS) entry which is preliminary data.</text>
</comment>
<proteinExistence type="predicted"/>
<evidence type="ECO:0000256" key="1">
    <source>
        <dbReference type="SAM" id="MobiDB-lite"/>
    </source>
</evidence>